<organism evidence="2">
    <name type="scientific">Zea mays</name>
    <name type="common">Maize</name>
    <dbReference type="NCBI Taxonomy" id="4577"/>
    <lineage>
        <taxon>Eukaryota</taxon>
        <taxon>Viridiplantae</taxon>
        <taxon>Streptophyta</taxon>
        <taxon>Embryophyta</taxon>
        <taxon>Tracheophyta</taxon>
        <taxon>Spermatophyta</taxon>
        <taxon>Magnoliopsida</taxon>
        <taxon>Liliopsida</taxon>
        <taxon>Poales</taxon>
        <taxon>Poaceae</taxon>
        <taxon>PACMAD clade</taxon>
        <taxon>Panicoideae</taxon>
        <taxon>Andropogonodae</taxon>
        <taxon>Andropogoneae</taxon>
        <taxon>Tripsacinae</taxon>
        <taxon>Zea</taxon>
    </lineage>
</organism>
<dbReference type="AlphaFoldDB" id="C0PNL8"/>
<evidence type="ECO:0000256" key="1">
    <source>
        <dbReference type="ARBA" id="ARBA00022786"/>
    </source>
</evidence>
<dbReference type="ExpressionAtlas" id="C0PNL8">
    <property type="expression patterns" value="baseline and differential"/>
</dbReference>
<dbReference type="SUPFAM" id="SSF48371">
    <property type="entry name" value="ARM repeat"/>
    <property type="match status" value="1"/>
</dbReference>
<name>C0PNL8_MAIZE</name>
<dbReference type="PANTHER" id="PTHR23315">
    <property type="entry name" value="U BOX DOMAIN-CONTAINING"/>
    <property type="match status" value="1"/>
</dbReference>
<dbReference type="PANTHER" id="PTHR23315:SF243">
    <property type="entry name" value="RING-TYPE E3 UBIQUITIN TRANSFERASE"/>
    <property type="match status" value="1"/>
</dbReference>
<accession>C0PNL8</accession>
<protein>
    <submittedName>
        <fullName evidence="2">Uncharacterized protein</fullName>
    </submittedName>
</protein>
<reference evidence="2" key="1">
    <citation type="journal article" date="2009" name="PLoS Genet.">
        <title>Sequencing, mapping, and analysis of 27,455 maize full-length cDNAs.</title>
        <authorList>
            <person name="Soderlund C."/>
            <person name="Descour A."/>
            <person name="Kudrna D."/>
            <person name="Bomhoff M."/>
            <person name="Boyd L."/>
            <person name="Currie J."/>
            <person name="Angelova A."/>
            <person name="Collura K."/>
            <person name="Wissotski M."/>
            <person name="Ashley E."/>
            <person name="Morrow D."/>
            <person name="Fernandes J."/>
            <person name="Walbot V."/>
            <person name="Yu Y."/>
        </authorList>
    </citation>
    <scope>NUCLEOTIDE SEQUENCE</scope>
    <source>
        <strain evidence="2">B73</strain>
    </source>
</reference>
<sequence>MGIISKLVPILTEGNFVERCLEILRNLSDMEEAVARITRTDRCLASVAEYLDTGSPTERQHAVVILLAVCSCSAEDCLLVMKEGVIPALVDLSVNGTEEAKGCSTKLLHLLRDMRRSDQFTNSCSQEVAATGMVVEDAPKNSVHKQPASKSSRFFQRKLNIFSKPRSLTLF</sequence>
<dbReference type="InterPro" id="IPR016024">
    <property type="entry name" value="ARM-type_fold"/>
</dbReference>
<keyword evidence="1" id="KW-0833">Ubl conjugation pathway</keyword>
<proteinExistence type="evidence at transcript level"/>
<dbReference type="InterPro" id="IPR011989">
    <property type="entry name" value="ARM-like"/>
</dbReference>
<evidence type="ECO:0000313" key="2">
    <source>
        <dbReference type="EMBL" id="ACN36784.1"/>
    </source>
</evidence>
<dbReference type="EMBL" id="BT069887">
    <property type="protein sequence ID" value="ACN36784.1"/>
    <property type="molecule type" value="mRNA"/>
</dbReference>
<dbReference type="Gene3D" id="1.25.10.10">
    <property type="entry name" value="Leucine-rich Repeat Variant"/>
    <property type="match status" value="1"/>
</dbReference>